<reference evidence="2" key="1">
    <citation type="journal article" date="2020" name="Stud. Mycol.">
        <title>101 Dothideomycetes genomes: a test case for predicting lifestyles and emergence of pathogens.</title>
        <authorList>
            <person name="Haridas S."/>
            <person name="Albert R."/>
            <person name="Binder M."/>
            <person name="Bloem J."/>
            <person name="Labutti K."/>
            <person name="Salamov A."/>
            <person name="Andreopoulos B."/>
            <person name="Baker S."/>
            <person name="Barry K."/>
            <person name="Bills G."/>
            <person name="Bluhm B."/>
            <person name="Cannon C."/>
            <person name="Castanera R."/>
            <person name="Culley D."/>
            <person name="Daum C."/>
            <person name="Ezra D."/>
            <person name="Gonzalez J."/>
            <person name="Henrissat B."/>
            <person name="Kuo A."/>
            <person name="Liang C."/>
            <person name="Lipzen A."/>
            <person name="Lutzoni F."/>
            <person name="Magnuson J."/>
            <person name="Mondo S."/>
            <person name="Nolan M."/>
            <person name="Ohm R."/>
            <person name="Pangilinan J."/>
            <person name="Park H.-J."/>
            <person name="Ramirez L."/>
            <person name="Alfaro M."/>
            <person name="Sun H."/>
            <person name="Tritt A."/>
            <person name="Yoshinaga Y."/>
            <person name="Zwiers L.-H."/>
            <person name="Turgeon B."/>
            <person name="Goodwin S."/>
            <person name="Spatafora J."/>
            <person name="Crous P."/>
            <person name="Grigoriev I."/>
        </authorList>
    </citation>
    <scope>NUCLEOTIDE SEQUENCE</scope>
    <source>
        <strain evidence="2">CBS 121739</strain>
    </source>
</reference>
<gene>
    <name evidence="2" type="ORF">EJ05DRAFT_512327</name>
</gene>
<proteinExistence type="predicted"/>
<evidence type="ECO:0000313" key="2">
    <source>
        <dbReference type="EMBL" id="KAF2756701.1"/>
    </source>
</evidence>
<dbReference type="AlphaFoldDB" id="A0A6A6W6K0"/>
<dbReference type="Proteomes" id="UP000799437">
    <property type="component" value="Unassembled WGS sequence"/>
</dbReference>
<evidence type="ECO:0000313" key="3">
    <source>
        <dbReference type="Proteomes" id="UP000799437"/>
    </source>
</evidence>
<organism evidence="2 3">
    <name type="scientific">Pseudovirgaria hyperparasitica</name>
    <dbReference type="NCBI Taxonomy" id="470096"/>
    <lineage>
        <taxon>Eukaryota</taxon>
        <taxon>Fungi</taxon>
        <taxon>Dikarya</taxon>
        <taxon>Ascomycota</taxon>
        <taxon>Pezizomycotina</taxon>
        <taxon>Dothideomycetes</taxon>
        <taxon>Dothideomycetes incertae sedis</taxon>
        <taxon>Acrospermales</taxon>
        <taxon>Acrospermaceae</taxon>
        <taxon>Pseudovirgaria</taxon>
    </lineage>
</organism>
<dbReference type="GeneID" id="54489378"/>
<dbReference type="PANTHER" id="PTHR35870:SF6">
    <property type="entry name" value="MGS207 PROTEIN"/>
    <property type="match status" value="1"/>
</dbReference>
<keyword evidence="3" id="KW-1185">Reference proteome</keyword>
<evidence type="ECO:0000256" key="1">
    <source>
        <dbReference type="ARBA" id="ARBA00023002"/>
    </source>
</evidence>
<dbReference type="OrthoDB" id="10265971at2759"/>
<sequence>MFSSHFTKLANKLPTLSSFGWGARPEAIDIPSVQIFDTETGTEKRMRTLKHLIKANHANHSIIYNELRFHNHTPHILGSAFCLGGTSEHLHEIYEKETKNLEPWQESPGEISLSDWRDFLGKREYQRAFIDFFEDQLVLNGYDWHQLLSDFLFAGPAPLIHEMLVSGLGHPLIHLAYAYELSSSTLAIEALALGTCFYTPAHAKYLDDPAYTQPPANPSADPLVILARVRTDARFDGLFDSRKPKNVDVVFEQAEEALLEHWNAWTWTAATDADAGADVDGARGAFERAQRAAMGLLVASRTHGQRFDFFLCHLLTSSHAVRVLLGVVPARWHVVLVRQWWLFVLAVYVAQMRPGVEMERIAEVDVAGRGWGHVQKEALGSAWSADAHFVKALRAMKVAAETWGGDEEEQFYLKAALKFADEFDDWGGFDVMIN</sequence>
<name>A0A6A6W6K0_9PEZI</name>
<dbReference type="PANTHER" id="PTHR35870">
    <property type="entry name" value="PROTEIN, PUTATIVE (AFU_ORTHOLOGUE AFUA_5G03330)-RELATED"/>
    <property type="match status" value="1"/>
</dbReference>
<dbReference type="RefSeq" id="XP_033599152.1">
    <property type="nucleotide sequence ID" value="XM_033748324.1"/>
</dbReference>
<evidence type="ECO:0008006" key="4">
    <source>
        <dbReference type="Google" id="ProtNLM"/>
    </source>
</evidence>
<dbReference type="GO" id="GO:0016491">
    <property type="term" value="F:oxidoreductase activity"/>
    <property type="evidence" value="ECO:0007669"/>
    <property type="project" value="UniProtKB-KW"/>
</dbReference>
<protein>
    <recommendedName>
        <fullName evidence="4">MGS207 protein</fullName>
    </recommendedName>
</protein>
<dbReference type="Pfam" id="PF14027">
    <property type="entry name" value="Questin_oxidase"/>
    <property type="match status" value="1"/>
</dbReference>
<dbReference type="EMBL" id="ML996575">
    <property type="protein sequence ID" value="KAF2756701.1"/>
    <property type="molecule type" value="Genomic_DNA"/>
</dbReference>
<accession>A0A6A6W6K0</accession>
<dbReference type="InterPro" id="IPR025337">
    <property type="entry name" value="Questin_oxidase-like"/>
</dbReference>
<keyword evidence="1" id="KW-0560">Oxidoreductase</keyword>